<dbReference type="AlphaFoldDB" id="A0A6A3BUS6"/>
<organism evidence="1 2">
    <name type="scientific">Hibiscus syriacus</name>
    <name type="common">Rose of Sharon</name>
    <dbReference type="NCBI Taxonomy" id="106335"/>
    <lineage>
        <taxon>Eukaryota</taxon>
        <taxon>Viridiplantae</taxon>
        <taxon>Streptophyta</taxon>
        <taxon>Embryophyta</taxon>
        <taxon>Tracheophyta</taxon>
        <taxon>Spermatophyta</taxon>
        <taxon>Magnoliopsida</taxon>
        <taxon>eudicotyledons</taxon>
        <taxon>Gunneridae</taxon>
        <taxon>Pentapetalae</taxon>
        <taxon>rosids</taxon>
        <taxon>malvids</taxon>
        <taxon>Malvales</taxon>
        <taxon>Malvaceae</taxon>
        <taxon>Malvoideae</taxon>
        <taxon>Hibiscus</taxon>
    </lineage>
</organism>
<sequence>MKYVLVHPHRVGYERNFYNEFCLSGLRVDRVELGFVSCTFKVPPRLINIDGGFATYELTRSYQWLELINPAETFGDIVIVYPFCYFEQFFNMAISVSITEELALCCHFLLGMDPGASASVMQDSFTYKKESINKSSSTDSSWLLQELMAMLVISLTCWYEEVDKKAKALRAAASFAPSEDASSEDASAVDE</sequence>
<protein>
    <submittedName>
        <fullName evidence="1">Uncharacterized protein</fullName>
    </submittedName>
</protein>
<reference evidence="1" key="1">
    <citation type="submission" date="2019-09" db="EMBL/GenBank/DDBJ databases">
        <title>Draft genome information of white flower Hibiscus syriacus.</title>
        <authorList>
            <person name="Kim Y.-M."/>
        </authorList>
    </citation>
    <scope>NUCLEOTIDE SEQUENCE [LARGE SCALE GENOMIC DNA]</scope>
    <source>
        <strain evidence="1">YM2019G1</strain>
    </source>
</reference>
<gene>
    <name evidence="1" type="ORF">F3Y22_tig00110007pilonHSYRG00008</name>
</gene>
<dbReference type="InterPro" id="IPR008930">
    <property type="entry name" value="Terpenoid_cyclase/PrenylTrfase"/>
</dbReference>
<proteinExistence type="predicted"/>
<accession>A0A6A3BUS6</accession>
<dbReference type="EMBL" id="VEPZ02000808">
    <property type="protein sequence ID" value="KAE8718629.1"/>
    <property type="molecule type" value="Genomic_DNA"/>
</dbReference>
<dbReference type="SUPFAM" id="SSF48239">
    <property type="entry name" value="Terpenoid cyclases/Protein prenyltransferases"/>
    <property type="match status" value="1"/>
</dbReference>
<evidence type="ECO:0000313" key="1">
    <source>
        <dbReference type="EMBL" id="KAE8718629.1"/>
    </source>
</evidence>
<keyword evidence="2" id="KW-1185">Reference proteome</keyword>
<name>A0A6A3BUS6_HIBSY</name>
<comment type="caution">
    <text evidence="1">The sequence shown here is derived from an EMBL/GenBank/DDBJ whole genome shotgun (WGS) entry which is preliminary data.</text>
</comment>
<dbReference type="Proteomes" id="UP000436088">
    <property type="component" value="Unassembled WGS sequence"/>
</dbReference>
<evidence type="ECO:0000313" key="2">
    <source>
        <dbReference type="Proteomes" id="UP000436088"/>
    </source>
</evidence>
<dbReference type="Gene3D" id="1.50.10.20">
    <property type="match status" value="1"/>
</dbReference>